<keyword evidence="4" id="KW-0472">Membrane</keyword>
<organism evidence="8 9">
    <name type="scientific">Agrococcus jenensis</name>
    <dbReference type="NCBI Taxonomy" id="46353"/>
    <lineage>
        <taxon>Bacteria</taxon>
        <taxon>Bacillati</taxon>
        <taxon>Actinomycetota</taxon>
        <taxon>Actinomycetes</taxon>
        <taxon>Micrococcales</taxon>
        <taxon>Microbacteriaceae</taxon>
        <taxon>Agrococcus</taxon>
    </lineage>
</organism>
<sequence>MTSIFRRRVATTIAAGVAVAALAACSSGTPAAAPEASGAAEDGSLGTIRVGALPVPAGDILTWVDENLAPEAGLDIEWVEFTDYNTPNPALSDGSTEANLFQNSTFMETYNSQAGGTLVSVGEVYLPAAAFYSESLTSIDELGEGATIAIPNDPTNEGRALGILAAEGLISIEEGATNLDGITENPSNFQFTEVENATLPLAIPDNDAVFVTASFALPAGLTQDQAILTEGDDSDYFNILATTPELQDDPRVAALYELLTSEETDAYMLETWGGLIVPGTE</sequence>
<dbReference type="PANTHER" id="PTHR30429:SF0">
    <property type="entry name" value="METHIONINE-BINDING LIPOPROTEIN METQ"/>
    <property type="match status" value="1"/>
</dbReference>
<evidence type="ECO:0000256" key="4">
    <source>
        <dbReference type="ARBA" id="ARBA00023136"/>
    </source>
</evidence>
<name>A0A3N2AQS7_9MICO</name>
<proteinExistence type="inferred from homology"/>
<dbReference type="GO" id="GO:0016020">
    <property type="term" value="C:membrane"/>
    <property type="evidence" value="ECO:0007669"/>
    <property type="project" value="UniProtKB-SubCell"/>
</dbReference>
<comment type="caution">
    <text evidence="8">The sequence shown here is derived from an EMBL/GenBank/DDBJ whole genome shotgun (WGS) entry which is preliminary data.</text>
</comment>
<keyword evidence="6" id="KW-0449">Lipoprotein</keyword>
<evidence type="ECO:0000256" key="5">
    <source>
        <dbReference type="ARBA" id="ARBA00023139"/>
    </source>
</evidence>
<reference evidence="8 9" key="1">
    <citation type="submission" date="2018-11" db="EMBL/GenBank/DDBJ databases">
        <title>Sequencing the genomes of 1000 actinobacteria strains.</title>
        <authorList>
            <person name="Klenk H.-P."/>
        </authorList>
    </citation>
    <scope>NUCLEOTIDE SEQUENCE [LARGE SCALE GENOMIC DNA]</scope>
    <source>
        <strain evidence="8 9">DSM 9580</strain>
    </source>
</reference>
<feature type="signal peptide" evidence="7">
    <location>
        <begin position="1"/>
        <end position="32"/>
    </location>
</feature>
<evidence type="ECO:0000256" key="3">
    <source>
        <dbReference type="ARBA" id="ARBA00022729"/>
    </source>
</evidence>
<keyword evidence="3 7" id="KW-0732">Signal</keyword>
<keyword evidence="5" id="KW-0564">Palmitate</keyword>
<dbReference type="PROSITE" id="PS51318">
    <property type="entry name" value="TAT"/>
    <property type="match status" value="1"/>
</dbReference>
<comment type="subcellular location">
    <subcellularLocation>
        <location evidence="1">Membrane</location>
        <topology evidence="1">Lipid-anchor</topology>
    </subcellularLocation>
</comment>
<dbReference type="Gene3D" id="3.40.190.10">
    <property type="entry name" value="Periplasmic binding protein-like II"/>
    <property type="match status" value="2"/>
</dbReference>
<keyword evidence="9" id="KW-1185">Reference proteome</keyword>
<dbReference type="InterPro" id="IPR004872">
    <property type="entry name" value="Lipoprotein_NlpA"/>
</dbReference>
<dbReference type="Pfam" id="PF03180">
    <property type="entry name" value="Lipoprotein_9"/>
    <property type="match status" value="1"/>
</dbReference>
<dbReference type="RefSeq" id="WP_123696442.1">
    <property type="nucleotide sequence ID" value="NZ_RKHJ01000001.1"/>
</dbReference>
<protein>
    <submittedName>
        <fullName evidence="8">D-methionine transport system substrate-binding protein</fullName>
    </submittedName>
</protein>
<dbReference type="PROSITE" id="PS51257">
    <property type="entry name" value="PROKAR_LIPOPROTEIN"/>
    <property type="match status" value="1"/>
</dbReference>
<feature type="chain" id="PRO_5038533723" evidence="7">
    <location>
        <begin position="33"/>
        <end position="281"/>
    </location>
</feature>
<dbReference type="EMBL" id="RKHJ01000001">
    <property type="protein sequence ID" value="ROR65346.1"/>
    <property type="molecule type" value="Genomic_DNA"/>
</dbReference>
<evidence type="ECO:0000256" key="6">
    <source>
        <dbReference type="ARBA" id="ARBA00023288"/>
    </source>
</evidence>
<comment type="similarity">
    <text evidence="2">Belongs to the NlpA lipoprotein family.</text>
</comment>
<dbReference type="PANTHER" id="PTHR30429">
    <property type="entry name" value="D-METHIONINE-BINDING LIPOPROTEIN METQ"/>
    <property type="match status" value="1"/>
</dbReference>
<dbReference type="OrthoDB" id="9812878at2"/>
<evidence type="ECO:0000256" key="7">
    <source>
        <dbReference type="SAM" id="SignalP"/>
    </source>
</evidence>
<dbReference type="SUPFAM" id="SSF53850">
    <property type="entry name" value="Periplasmic binding protein-like II"/>
    <property type="match status" value="1"/>
</dbReference>
<dbReference type="AlphaFoldDB" id="A0A3N2AQS7"/>
<dbReference type="Proteomes" id="UP000275456">
    <property type="component" value="Unassembled WGS sequence"/>
</dbReference>
<evidence type="ECO:0000256" key="2">
    <source>
        <dbReference type="ARBA" id="ARBA00008973"/>
    </source>
</evidence>
<evidence type="ECO:0000313" key="9">
    <source>
        <dbReference type="Proteomes" id="UP000275456"/>
    </source>
</evidence>
<dbReference type="InterPro" id="IPR006311">
    <property type="entry name" value="TAT_signal"/>
</dbReference>
<evidence type="ECO:0000313" key="8">
    <source>
        <dbReference type="EMBL" id="ROR65346.1"/>
    </source>
</evidence>
<gene>
    <name evidence="8" type="ORF">EDD26_0712</name>
</gene>
<accession>A0A3N2AQS7</accession>
<evidence type="ECO:0000256" key="1">
    <source>
        <dbReference type="ARBA" id="ARBA00004635"/>
    </source>
</evidence>